<name>A0A0E9V5R0_ANGAN</name>
<dbReference type="EMBL" id="GBXM01035802">
    <property type="protein sequence ID" value="JAH72775.1"/>
    <property type="molecule type" value="Transcribed_RNA"/>
</dbReference>
<proteinExistence type="predicted"/>
<evidence type="ECO:0000313" key="1">
    <source>
        <dbReference type="EMBL" id="JAH72775.1"/>
    </source>
</evidence>
<accession>A0A0E9V5R0</accession>
<reference evidence="1" key="1">
    <citation type="submission" date="2014-11" db="EMBL/GenBank/DDBJ databases">
        <authorList>
            <person name="Amaro Gonzalez C."/>
        </authorList>
    </citation>
    <scope>NUCLEOTIDE SEQUENCE</scope>
</reference>
<reference evidence="1" key="2">
    <citation type="journal article" date="2015" name="Fish Shellfish Immunol.">
        <title>Early steps in the European eel (Anguilla anguilla)-Vibrio vulnificus interaction in the gills: Role of the RtxA13 toxin.</title>
        <authorList>
            <person name="Callol A."/>
            <person name="Pajuelo D."/>
            <person name="Ebbesson L."/>
            <person name="Teles M."/>
            <person name="MacKenzie S."/>
            <person name="Amaro C."/>
        </authorList>
    </citation>
    <scope>NUCLEOTIDE SEQUENCE</scope>
</reference>
<dbReference type="AlphaFoldDB" id="A0A0E9V5R0"/>
<organism evidence="1">
    <name type="scientific">Anguilla anguilla</name>
    <name type="common">European freshwater eel</name>
    <name type="synonym">Muraena anguilla</name>
    <dbReference type="NCBI Taxonomy" id="7936"/>
    <lineage>
        <taxon>Eukaryota</taxon>
        <taxon>Metazoa</taxon>
        <taxon>Chordata</taxon>
        <taxon>Craniata</taxon>
        <taxon>Vertebrata</taxon>
        <taxon>Euteleostomi</taxon>
        <taxon>Actinopterygii</taxon>
        <taxon>Neopterygii</taxon>
        <taxon>Teleostei</taxon>
        <taxon>Anguilliformes</taxon>
        <taxon>Anguillidae</taxon>
        <taxon>Anguilla</taxon>
    </lineage>
</organism>
<protein>
    <submittedName>
        <fullName evidence="1">Uncharacterized protein</fullName>
    </submittedName>
</protein>
<sequence length="33" mass="3915">MERCFYCASRCWQISLRPYKYGFGFANRSTGSK</sequence>